<comment type="caution">
    <text evidence="1">The sequence shown here is derived from an EMBL/GenBank/DDBJ whole genome shotgun (WGS) entry which is preliminary data.</text>
</comment>
<dbReference type="Proteomes" id="UP000824782">
    <property type="component" value="Unassembled WGS sequence"/>
</dbReference>
<dbReference type="AlphaFoldDB" id="A0AAV6ZHT3"/>
<gene>
    <name evidence="1" type="ORF">GDO81_023529</name>
</gene>
<reference evidence="1" key="1">
    <citation type="thesis" date="2020" institute="ProQuest LLC" country="789 East Eisenhower Parkway, Ann Arbor, MI, USA">
        <title>Comparative Genomics and Chromosome Evolution.</title>
        <authorList>
            <person name="Mudd A.B."/>
        </authorList>
    </citation>
    <scope>NUCLEOTIDE SEQUENCE</scope>
    <source>
        <strain evidence="1">237g6f4</strain>
        <tissue evidence="1">Blood</tissue>
    </source>
</reference>
<organism evidence="1 2">
    <name type="scientific">Engystomops pustulosus</name>
    <name type="common">Tungara frog</name>
    <name type="synonym">Physalaemus pustulosus</name>
    <dbReference type="NCBI Taxonomy" id="76066"/>
    <lineage>
        <taxon>Eukaryota</taxon>
        <taxon>Metazoa</taxon>
        <taxon>Chordata</taxon>
        <taxon>Craniata</taxon>
        <taxon>Vertebrata</taxon>
        <taxon>Euteleostomi</taxon>
        <taxon>Amphibia</taxon>
        <taxon>Batrachia</taxon>
        <taxon>Anura</taxon>
        <taxon>Neobatrachia</taxon>
        <taxon>Hyloidea</taxon>
        <taxon>Leptodactylidae</taxon>
        <taxon>Leiuperinae</taxon>
        <taxon>Engystomops</taxon>
    </lineage>
</organism>
<proteinExistence type="predicted"/>
<keyword evidence="2" id="KW-1185">Reference proteome</keyword>
<dbReference type="EMBL" id="WNYA01000290">
    <property type="protein sequence ID" value="KAG8548914.1"/>
    <property type="molecule type" value="Genomic_DNA"/>
</dbReference>
<evidence type="ECO:0000313" key="1">
    <source>
        <dbReference type="EMBL" id="KAG8548914.1"/>
    </source>
</evidence>
<protein>
    <submittedName>
        <fullName evidence="1">Uncharacterized protein</fullName>
    </submittedName>
</protein>
<evidence type="ECO:0000313" key="2">
    <source>
        <dbReference type="Proteomes" id="UP000824782"/>
    </source>
</evidence>
<sequence length="82" mass="8840">MINVFHGKIVQNFPLQLNLALKELNGQIVLAAQTSVKKRVTSSVPPKGAQKDVNVNALDLSLVLVILASQSGNVQDGEIIHR</sequence>
<accession>A0AAV6ZHT3</accession>
<name>A0AAV6ZHT3_ENGPU</name>